<keyword evidence="2" id="KW-1185">Reference proteome</keyword>
<dbReference type="eggNOG" id="ENOG502ZASU">
    <property type="taxonomic scope" value="Bacteria"/>
</dbReference>
<accession>H6LF42</accession>
<dbReference type="Proteomes" id="UP000007177">
    <property type="component" value="Chromosome"/>
</dbReference>
<dbReference type="HOGENOM" id="CLU_051811_0_0_9"/>
<reference evidence="1 2" key="2">
    <citation type="journal article" date="2012" name="PLoS ONE">
        <title>An ancient pathway combining carbon dioxide fixation with the generation and utilization of a sodium ion gradient for ATP synthesis.</title>
        <authorList>
            <person name="Poehlein A."/>
            <person name="Schmidt S."/>
            <person name="Kaster A.K."/>
            <person name="Goenrich M."/>
            <person name="Vollmers J."/>
            <person name="Thurmer A."/>
            <person name="Bertsch J."/>
            <person name="Schuchmann K."/>
            <person name="Voigt B."/>
            <person name="Hecker M."/>
            <person name="Daniel R."/>
            <person name="Thauer R.K."/>
            <person name="Gottschalk G."/>
            <person name="Muller V."/>
        </authorList>
    </citation>
    <scope>NUCLEOTIDE SEQUENCE [LARGE SCALE GENOMIC DNA]</scope>
    <source>
        <strain evidence="2">ATCC 29683 / DSM 1030 / JCM 2381 / KCTC 1655 / WB1</strain>
    </source>
</reference>
<gene>
    <name evidence="1" type="ordered locus">Awo_c01390</name>
</gene>
<dbReference type="KEGG" id="awo:Awo_c01390"/>
<sequence length="427" mass="50604">MCNDINKRPMSDRIIYITPFIDETKRIKEQCPKRNFVLPDSKAGRGSKLTHLKELLKQKKNIASTHALFLMIDEEVTKLFRENNYILVLDEVLNIIDDSGFYKDAGNGDTNEKEKIVRKDMKILQEQGFVTVDDYFKVHWNEGVEALSQYENFKQAVEKEQIYYVTDAYLLWVFPSRIFKDTFKEIFVMTYQFDFQLQACYFKYFDIPYEKFGIIKTMGSNSEYRFKKVSYDKYLEYDKLQRVEMKKLMDICDSDILNCIGNKKRTTSRHDAGLSLSSTGYKNMSSEDFDLIRKKATSYQKNYLKDRTSSVMWTTYKDYENNIRFSKNGKSGKVRLTEKSFVNLSCRATNEYRDRSGLIYLLDRYPLPFFNHMLSKKNVSIDADEFALAEMLQWIFRSAIRDGKPIQIYIPSERMRNLLTRWLDGEF</sequence>
<evidence type="ECO:0000313" key="1">
    <source>
        <dbReference type="EMBL" id="AFA46948.1"/>
    </source>
</evidence>
<name>H6LF42_ACEWD</name>
<reference evidence="2" key="1">
    <citation type="submission" date="2011-07" db="EMBL/GenBank/DDBJ databases">
        <title>Complete genome sequence of Acetobacterium woodii.</title>
        <authorList>
            <person name="Poehlein A."/>
            <person name="Schmidt S."/>
            <person name="Kaster A.-K."/>
            <person name="Goenrich M."/>
            <person name="Vollmers J."/>
            <person name="Thuermer A."/>
            <person name="Gottschalk G."/>
            <person name="Thauer R.K."/>
            <person name="Daniel R."/>
            <person name="Mueller V."/>
        </authorList>
    </citation>
    <scope>NUCLEOTIDE SEQUENCE [LARGE SCALE GENOMIC DNA]</scope>
    <source>
        <strain evidence="2">ATCC 29683 / DSM 1030 / JCM 2381 / KCTC 1655 / WB1</strain>
    </source>
</reference>
<evidence type="ECO:0000313" key="2">
    <source>
        <dbReference type="Proteomes" id="UP000007177"/>
    </source>
</evidence>
<dbReference type="AlphaFoldDB" id="H6LF42"/>
<proteinExistence type="predicted"/>
<organism evidence="1 2">
    <name type="scientific">Acetobacterium woodii (strain ATCC 29683 / DSM 1030 / JCM 2381 / KCTC 1655 / WB1)</name>
    <dbReference type="NCBI Taxonomy" id="931626"/>
    <lineage>
        <taxon>Bacteria</taxon>
        <taxon>Bacillati</taxon>
        <taxon>Bacillota</taxon>
        <taxon>Clostridia</taxon>
        <taxon>Eubacteriales</taxon>
        <taxon>Eubacteriaceae</taxon>
        <taxon>Acetobacterium</taxon>
    </lineage>
</organism>
<protein>
    <submittedName>
        <fullName evidence="1">Putative phage-like protein</fullName>
    </submittedName>
</protein>
<dbReference type="EMBL" id="CP002987">
    <property type="protein sequence ID" value="AFA46948.1"/>
    <property type="molecule type" value="Genomic_DNA"/>
</dbReference>